<protein>
    <submittedName>
        <fullName evidence="1">Uncharacterized protein</fullName>
    </submittedName>
</protein>
<organism evidence="1 2">
    <name type="scientific">Brachionus plicatilis</name>
    <name type="common">Marine rotifer</name>
    <name type="synonym">Brachionus muelleri</name>
    <dbReference type="NCBI Taxonomy" id="10195"/>
    <lineage>
        <taxon>Eukaryota</taxon>
        <taxon>Metazoa</taxon>
        <taxon>Spiralia</taxon>
        <taxon>Gnathifera</taxon>
        <taxon>Rotifera</taxon>
        <taxon>Eurotatoria</taxon>
        <taxon>Monogononta</taxon>
        <taxon>Pseudotrocha</taxon>
        <taxon>Ploima</taxon>
        <taxon>Brachionidae</taxon>
        <taxon>Brachionus</taxon>
    </lineage>
</organism>
<name>A0A3M7QS22_BRAPC</name>
<evidence type="ECO:0000313" key="2">
    <source>
        <dbReference type="Proteomes" id="UP000276133"/>
    </source>
</evidence>
<evidence type="ECO:0000313" key="1">
    <source>
        <dbReference type="EMBL" id="RNA14122.1"/>
    </source>
</evidence>
<dbReference type="AlphaFoldDB" id="A0A3M7QS22"/>
<gene>
    <name evidence="1" type="ORF">BpHYR1_035024</name>
</gene>
<dbReference type="Proteomes" id="UP000276133">
    <property type="component" value="Unassembled WGS sequence"/>
</dbReference>
<dbReference type="EMBL" id="REGN01005253">
    <property type="protein sequence ID" value="RNA14122.1"/>
    <property type="molecule type" value="Genomic_DNA"/>
</dbReference>
<accession>A0A3M7QS22</accession>
<reference evidence="1 2" key="1">
    <citation type="journal article" date="2018" name="Sci. Rep.">
        <title>Genomic signatures of local adaptation to the degree of environmental predictability in rotifers.</title>
        <authorList>
            <person name="Franch-Gras L."/>
            <person name="Hahn C."/>
            <person name="Garcia-Roger E.M."/>
            <person name="Carmona M.J."/>
            <person name="Serra M."/>
            <person name="Gomez A."/>
        </authorList>
    </citation>
    <scope>NUCLEOTIDE SEQUENCE [LARGE SCALE GENOMIC DNA]</scope>
    <source>
        <strain evidence="1">HYR1</strain>
    </source>
</reference>
<keyword evidence="2" id="KW-1185">Reference proteome</keyword>
<proteinExistence type="predicted"/>
<comment type="caution">
    <text evidence="1">The sequence shown here is derived from an EMBL/GenBank/DDBJ whole genome shotgun (WGS) entry which is preliminary data.</text>
</comment>
<sequence length="60" mass="7331">MLSRVNLHFFNSDLICAVRYLLEYSDRFVYTSNSNRVLQSIKQAIYSTHFFYYSWAIYKF</sequence>